<dbReference type="EMBL" id="LR746268">
    <property type="protein sequence ID" value="CAA7395936.1"/>
    <property type="molecule type" value="Genomic_DNA"/>
</dbReference>
<dbReference type="AlphaFoldDB" id="A0A7I8KFA6"/>
<gene>
    <name evidence="1" type="ORF">SI8410_05006599</name>
</gene>
<organism evidence="1 2">
    <name type="scientific">Spirodela intermedia</name>
    <name type="common">Intermediate duckweed</name>
    <dbReference type="NCBI Taxonomy" id="51605"/>
    <lineage>
        <taxon>Eukaryota</taxon>
        <taxon>Viridiplantae</taxon>
        <taxon>Streptophyta</taxon>
        <taxon>Embryophyta</taxon>
        <taxon>Tracheophyta</taxon>
        <taxon>Spermatophyta</taxon>
        <taxon>Magnoliopsida</taxon>
        <taxon>Liliopsida</taxon>
        <taxon>Araceae</taxon>
        <taxon>Lemnoideae</taxon>
        <taxon>Spirodela</taxon>
    </lineage>
</organism>
<evidence type="ECO:0000313" key="2">
    <source>
        <dbReference type="Proteomes" id="UP000663760"/>
    </source>
</evidence>
<keyword evidence="2" id="KW-1185">Reference proteome</keyword>
<dbReference type="Proteomes" id="UP000663760">
    <property type="component" value="Chromosome 5"/>
</dbReference>
<reference evidence="1" key="1">
    <citation type="submission" date="2020-02" db="EMBL/GenBank/DDBJ databases">
        <authorList>
            <person name="Scholz U."/>
            <person name="Mascher M."/>
            <person name="Fiebig A."/>
        </authorList>
    </citation>
    <scope>NUCLEOTIDE SEQUENCE</scope>
</reference>
<proteinExistence type="predicted"/>
<sequence length="139" mass="15329">MVLTRSWPKGLGASNTRKSNSYLGLLSCFSIQYLRCQAANNINKRDSMSLQAIIDLETNEVGRRIVSGGCHPAERKNGDFAALRRLGKTATLRLFGGCHLTERSWMESLSRVYTTTPCSIDGWPLVTWKGSGAHVPLSI</sequence>
<protein>
    <submittedName>
        <fullName evidence="1">Uncharacterized protein</fullName>
    </submittedName>
</protein>
<name>A0A7I8KFA6_SPIIN</name>
<evidence type="ECO:0000313" key="1">
    <source>
        <dbReference type="EMBL" id="CAA7395936.1"/>
    </source>
</evidence>
<accession>A0A7I8KFA6</accession>